<comment type="subunit">
    <text evidence="13 14">Homodimer, forms a heterotetramer with a Cas2 homodimer.</text>
</comment>
<evidence type="ECO:0000256" key="13">
    <source>
        <dbReference type="ARBA" id="ARBA00038592"/>
    </source>
</evidence>
<dbReference type="GO" id="GO:0046872">
    <property type="term" value="F:metal ion binding"/>
    <property type="evidence" value="ECO:0007669"/>
    <property type="project" value="UniProtKB-UniRule"/>
</dbReference>
<dbReference type="GO" id="GO:0043571">
    <property type="term" value="P:maintenance of CRISPR repeat elements"/>
    <property type="evidence" value="ECO:0007669"/>
    <property type="project" value="UniProtKB-UniRule"/>
</dbReference>
<comment type="catalytic activity">
    <reaction evidence="12">
        <text>exonucleolytic cleavage in the 5'- to 3'-direction to yield nucleoside 3'-phosphates.</text>
        <dbReference type="EC" id="3.1.12.1"/>
    </reaction>
</comment>
<dbReference type="PANTHER" id="PTHR34353:SF2">
    <property type="entry name" value="CRISPR-ASSOCIATED ENDONUCLEASE CAS1 1"/>
    <property type="match status" value="1"/>
</dbReference>
<evidence type="ECO:0000256" key="7">
    <source>
        <dbReference type="ARBA" id="ARBA00023004"/>
    </source>
</evidence>
<comment type="caution">
    <text evidence="16">The sequence shown here is derived from an EMBL/GenBank/DDBJ whole genome shotgun (WGS) entry which is preliminary data.</text>
</comment>
<evidence type="ECO:0000256" key="3">
    <source>
        <dbReference type="ARBA" id="ARBA00022759"/>
    </source>
</evidence>
<keyword evidence="4 14" id="KW-0378">Hydrolase</keyword>
<keyword evidence="11 14" id="KW-0464">Manganese</keyword>
<accession>A0ABD0BES6</accession>
<dbReference type="Gene3D" id="1.20.120.920">
    <property type="entry name" value="CRISPR-associated endonuclease Cas1, C-terminal domain"/>
    <property type="match status" value="1"/>
</dbReference>
<dbReference type="Pfam" id="PF01930">
    <property type="entry name" value="Cas_Cas4"/>
    <property type="match status" value="1"/>
</dbReference>
<evidence type="ECO:0000256" key="14">
    <source>
        <dbReference type="HAMAP-Rule" id="MF_01470"/>
    </source>
</evidence>
<evidence type="ECO:0000256" key="11">
    <source>
        <dbReference type="ARBA" id="ARBA00023211"/>
    </source>
</evidence>
<evidence type="ECO:0000256" key="1">
    <source>
        <dbReference type="ARBA" id="ARBA00022722"/>
    </source>
</evidence>
<dbReference type="InterPro" id="IPR013343">
    <property type="entry name" value="CRISPR-assoc_prot_Cas4"/>
</dbReference>
<dbReference type="AlphaFoldDB" id="A0ABD0BES6"/>
<dbReference type="GO" id="GO:0003677">
    <property type="term" value="F:DNA binding"/>
    <property type="evidence" value="ECO:0007669"/>
    <property type="project" value="UniProtKB-KW"/>
</dbReference>
<dbReference type="Gene3D" id="3.100.10.20">
    <property type="entry name" value="CRISPR-associated endonuclease Cas1, N-terminal domain"/>
    <property type="match status" value="1"/>
</dbReference>
<dbReference type="GO" id="GO:0004519">
    <property type="term" value="F:endonuclease activity"/>
    <property type="evidence" value="ECO:0007669"/>
    <property type="project" value="UniProtKB-UniRule"/>
</dbReference>
<feature type="binding site" evidence="14">
    <location>
        <position position="440"/>
    </location>
    <ligand>
        <name>Mn(2+)</name>
        <dbReference type="ChEBI" id="CHEBI:29035"/>
    </ligand>
</feature>
<sequence>MQALIDPVPISLVVHTEYCERRTWLELNGEQTDTYQMQAGKSSHVHVDNLKTSTPHRQVSVKVWSDELGILGICDSLETLPDGTIRVVEFKATPVRKAPIVTDANRLQLALQGICLREMGYKKLEYAVYFTDHRKTIEVELSSADFEHAKNQALRTHEIAQASTSPIPLDEDPQCTWCSHLSVCLPDELFQRQPQRRVLAQNPDSQVLHLTEQGSRASKKNGRIEVHRKSELLGSVPIERVQAVVLHGNIDLSSALIRELAWQHRPVVWCSSTGRLYGWMLPGDGPNGLARVRQHVLAETGFIPIASEIISSKIYNQATMLRRHGSAKEAVASLRRLQETARTVNDIPSLFGVEGEAASKYFESFGSMLNDAALHGLGAQWLGRKGRGAQDHINVLLNYAYGMLTAECVRALIACGLDPHAGFLHSSNRNKPAAALDLMEEFRPVVADSVVLTLINRREISSRDFFIRDKGQALTTDGRKKIVKAFERRIQTQFKHPTFGYSVSWRRAIEVQARMMLGVLDGTQLRYKGVKIR</sequence>
<evidence type="ECO:0000256" key="5">
    <source>
        <dbReference type="ARBA" id="ARBA00022839"/>
    </source>
</evidence>
<feature type="binding site" evidence="14">
    <location>
        <position position="354"/>
    </location>
    <ligand>
        <name>Mn(2+)</name>
        <dbReference type="ChEBI" id="CHEBI:29035"/>
    </ligand>
</feature>
<keyword evidence="8" id="KW-0411">Iron-sulfur</keyword>
<dbReference type="PANTHER" id="PTHR34353">
    <property type="entry name" value="CRISPR-ASSOCIATED ENDONUCLEASE CAS1 1"/>
    <property type="match status" value="1"/>
</dbReference>
<evidence type="ECO:0000256" key="8">
    <source>
        <dbReference type="ARBA" id="ARBA00023014"/>
    </source>
</evidence>
<dbReference type="InterPro" id="IPR042211">
    <property type="entry name" value="CRISPR-assoc_Cas1_N"/>
</dbReference>
<dbReference type="Pfam" id="PF01867">
    <property type="entry name" value="Cas_Cas1"/>
    <property type="match status" value="1"/>
</dbReference>
<dbReference type="Gene3D" id="3.90.320.10">
    <property type="match status" value="1"/>
</dbReference>
<protein>
    <recommendedName>
        <fullName evidence="14">CRISPR-associated endonuclease Cas1</fullName>
        <ecNumber evidence="14">3.1.-.-</ecNumber>
    </recommendedName>
</protein>
<name>A0ABD0BES6_CORUL</name>
<evidence type="ECO:0000259" key="15">
    <source>
        <dbReference type="Pfam" id="PF01930"/>
    </source>
</evidence>
<organism evidence="16 17">
    <name type="scientific">Corynebacterium ulcerans</name>
    <dbReference type="NCBI Taxonomy" id="65058"/>
    <lineage>
        <taxon>Bacteria</taxon>
        <taxon>Bacillati</taxon>
        <taxon>Actinomycetota</taxon>
        <taxon>Actinomycetes</taxon>
        <taxon>Mycobacteriales</taxon>
        <taxon>Corynebacteriaceae</taxon>
        <taxon>Corynebacterium</taxon>
    </lineage>
</organism>
<keyword evidence="7" id="KW-0408">Iron</keyword>
<feature type="binding site" evidence="14">
    <location>
        <position position="425"/>
    </location>
    <ligand>
        <name>Mn(2+)</name>
        <dbReference type="ChEBI" id="CHEBI:29035"/>
    </ligand>
</feature>
<keyword evidence="3 14" id="KW-0255">Endonuclease</keyword>
<evidence type="ECO:0000313" key="17">
    <source>
        <dbReference type="Proteomes" id="UP001205910"/>
    </source>
</evidence>
<evidence type="ECO:0000256" key="6">
    <source>
        <dbReference type="ARBA" id="ARBA00022842"/>
    </source>
</evidence>
<keyword evidence="5 16" id="KW-0269">Exonuclease</keyword>
<comment type="function">
    <text evidence="14">CRISPR (clustered regularly interspaced short palindromic repeat), is an adaptive immune system that provides protection against mobile genetic elements (viruses, transposable elements and conjugative plasmids). CRISPR clusters contain spacers, sequences complementary to antecedent mobile elements, and target invading nucleic acids. CRISPR clusters are transcribed and processed into CRISPR RNA (crRNA). Acts as a dsDNA endonuclease. Involved in the integration of spacer DNA into the CRISPR cassette.</text>
</comment>
<dbReference type="InterPro" id="IPR050646">
    <property type="entry name" value="Cas1"/>
</dbReference>
<keyword evidence="10 14" id="KW-0238">DNA-binding</keyword>
<feature type="domain" description="DUF83" evidence="15">
    <location>
        <begin position="11"/>
        <end position="185"/>
    </location>
</feature>
<keyword evidence="6 14" id="KW-0460">Magnesium</keyword>
<dbReference type="EC" id="3.1.-.-" evidence="14"/>
<dbReference type="KEGG" id="cun:Cul210932_0111"/>
<dbReference type="Proteomes" id="UP001205910">
    <property type="component" value="Unassembled WGS sequence"/>
</dbReference>
<evidence type="ECO:0000256" key="4">
    <source>
        <dbReference type="ARBA" id="ARBA00022801"/>
    </source>
</evidence>
<dbReference type="GO" id="GO:0051607">
    <property type="term" value="P:defense response to virus"/>
    <property type="evidence" value="ECO:0007669"/>
    <property type="project" value="UniProtKB-UniRule"/>
</dbReference>
<dbReference type="NCBIfam" id="TIGR00287">
    <property type="entry name" value="cas1"/>
    <property type="match status" value="1"/>
</dbReference>
<evidence type="ECO:0000313" key="16">
    <source>
        <dbReference type="EMBL" id="GJJ42023.1"/>
    </source>
</evidence>
<dbReference type="GO" id="GO:0051536">
    <property type="term" value="F:iron-sulfur cluster binding"/>
    <property type="evidence" value="ECO:0007669"/>
    <property type="project" value="UniProtKB-KW"/>
</dbReference>
<dbReference type="EMBL" id="BQFK01000001">
    <property type="protein sequence ID" value="GJJ42023.1"/>
    <property type="molecule type" value="Genomic_DNA"/>
</dbReference>
<dbReference type="CDD" id="cd09634">
    <property type="entry name" value="Cas1_I-II-III"/>
    <property type="match status" value="1"/>
</dbReference>
<reference evidence="16 17" key="1">
    <citation type="submission" date="2021-11" db="EMBL/GenBank/DDBJ databases">
        <title>Whole genome sequences of diphtheriae toxin producing Corynebacterium ulcerans isolates from cats in Osaka, Japan.</title>
        <authorList>
            <person name="Umeda K."/>
            <person name="Hirai Y."/>
        </authorList>
    </citation>
    <scope>NUCLEOTIDE SEQUENCE [LARGE SCALE GENOMIC DNA]</scope>
    <source>
        <strain evidence="16 17">12109B-1</strain>
    </source>
</reference>
<dbReference type="InterPro" id="IPR011604">
    <property type="entry name" value="PDDEXK-like_dom_sf"/>
</dbReference>
<evidence type="ECO:0000256" key="9">
    <source>
        <dbReference type="ARBA" id="ARBA00023118"/>
    </source>
</evidence>
<evidence type="ECO:0000256" key="10">
    <source>
        <dbReference type="ARBA" id="ARBA00023125"/>
    </source>
</evidence>
<dbReference type="RefSeq" id="WP_014835681.1">
    <property type="nucleotide sequence ID" value="NZ_AP019662.1"/>
</dbReference>
<dbReference type="HAMAP" id="MF_01470">
    <property type="entry name" value="Cas1"/>
    <property type="match status" value="1"/>
</dbReference>
<dbReference type="InterPro" id="IPR022765">
    <property type="entry name" value="Dna2/Cas4_DUF83"/>
</dbReference>
<keyword evidence="1 14" id="KW-0540">Nuclease</keyword>
<dbReference type="GO" id="GO:0004527">
    <property type="term" value="F:exonuclease activity"/>
    <property type="evidence" value="ECO:0007669"/>
    <property type="project" value="UniProtKB-KW"/>
</dbReference>
<comment type="similarity">
    <text evidence="14">Belongs to the CRISPR-associated endonuclease Cas1 family.</text>
</comment>
<gene>
    <name evidence="16" type="primary">cas4-cas1</name>
    <name evidence="14" type="synonym">cas1</name>
    <name evidence="16" type="ORF">CULCOIPH005_02120</name>
</gene>
<comment type="cofactor">
    <cofactor evidence="14">
        <name>Mg(2+)</name>
        <dbReference type="ChEBI" id="CHEBI:18420"/>
    </cofactor>
    <cofactor evidence="14">
        <name>Mn(2+)</name>
        <dbReference type="ChEBI" id="CHEBI:29035"/>
    </cofactor>
</comment>
<dbReference type="InterPro" id="IPR042206">
    <property type="entry name" value="CRISPR-assoc_Cas1_C"/>
</dbReference>
<dbReference type="NCBIfam" id="TIGR00372">
    <property type="entry name" value="cas4"/>
    <property type="match status" value="1"/>
</dbReference>
<keyword evidence="2 14" id="KW-0479">Metal-binding</keyword>
<keyword evidence="9 14" id="KW-0051">Antiviral defense</keyword>
<evidence type="ECO:0000256" key="12">
    <source>
        <dbReference type="ARBA" id="ARBA00033996"/>
    </source>
</evidence>
<dbReference type="InterPro" id="IPR002729">
    <property type="entry name" value="CRISPR-assoc_Cas1"/>
</dbReference>
<evidence type="ECO:0000256" key="2">
    <source>
        <dbReference type="ARBA" id="ARBA00022723"/>
    </source>
</evidence>
<proteinExistence type="inferred from homology"/>